<dbReference type="Pfam" id="PF03781">
    <property type="entry name" value="FGE-sulfatase"/>
    <property type="match status" value="1"/>
</dbReference>
<accession>A0ABV6YMB4</accession>
<keyword evidence="3" id="KW-1185">Reference proteome</keyword>
<protein>
    <submittedName>
        <fullName evidence="2">Formylglycine-generating enzyme family protein</fullName>
    </submittedName>
</protein>
<organism evidence="2 3">
    <name type="scientific">Eiseniibacteriota bacterium</name>
    <dbReference type="NCBI Taxonomy" id="2212470"/>
    <lineage>
        <taxon>Bacteria</taxon>
        <taxon>Candidatus Eiseniibacteriota</taxon>
    </lineage>
</organism>
<sequence>MNQLPEETLDQLGVPFCDELDLEGPRARRRAIEFLRAETVNSGIIEMVGEGQIRFWHLTFQEHYCARALAEPGGDDWWTVIKNRLCDRQWTEVIDHLAGCLAWMGRRGLNSLAHRILEPATADDLAATARAVGVLGRLVRILDVYDYQPPARLHWDEVLERAMAIFTLDGAGQVPVEQRIAAAEALGQGGDPRIKPLSPEMLPIRDMPGVLLAKYPVTVEEYGCFIENEGYEKPEYWGDGWSIRQERDWQEPGGWDEQQEHPNRPVTDVSWFEAAAYCRWLSEVTKQQYQLPSSDQWERAALHPEGGDFPWGHAEPTPELMNYKDSRVGHPSPVGIYPAGAASGGHLDMAGNVDEWTQSEHEEVGSLRVLRGGGWRVSARSCRSAYRFRNSPDYRWNFLGFRLSRSEP</sequence>
<proteinExistence type="predicted"/>
<dbReference type="PANTHER" id="PTHR23150:SF19">
    <property type="entry name" value="FORMYLGLYCINE-GENERATING ENZYME"/>
    <property type="match status" value="1"/>
</dbReference>
<dbReference type="EMBL" id="JBHPKH010000173">
    <property type="protein sequence ID" value="MFC1573461.1"/>
    <property type="molecule type" value="Genomic_DNA"/>
</dbReference>
<dbReference type="PANTHER" id="PTHR23150">
    <property type="entry name" value="SULFATASE MODIFYING FACTOR 1, 2"/>
    <property type="match status" value="1"/>
</dbReference>
<comment type="caution">
    <text evidence="2">The sequence shown here is derived from an EMBL/GenBank/DDBJ whole genome shotgun (WGS) entry which is preliminary data.</text>
</comment>
<name>A0ABV6YMB4_UNCEI</name>
<evidence type="ECO:0000313" key="3">
    <source>
        <dbReference type="Proteomes" id="UP001593833"/>
    </source>
</evidence>
<dbReference type="InterPro" id="IPR016187">
    <property type="entry name" value="CTDL_fold"/>
</dbReference>
<dbReference type="Proteomes" id="UP001593833">
    <property type="component" value="Unassembled WGS sequence"/>
</dbReference>
<feature type="domain" description="Sulfatase-modifying factor enzyme-like" evidence="1">
    <location>
        <begin position="210"/>
        <end position="403"/>
    </location>
</feature>
<evidence type="ECO:0000313" key="2">
    <source>
        <dbReference type="EMBL" id="MFC1573461.1"/>
    </source>
</evidence>
<dbReference type="InterPro" id="IPR051043">
    <property type="entry name" value="Sulfatase_Mod_Factor_Kinase"/>
</dbReference>
<dbReference type="InterPro" id="IPR005532">
    <property type="entry name" value="SUMF_dom"/>
</dbReference>
<evidence type="ECO:0000259" key="1">
    <source>
        <dbReference type="Pfam" id="PF03781"/>
    </source>
</evidence>
<dbReference type="SUPFAM" id="SSF56436">
    <property type="entry name" value="C-type lectin-like"/>
    <property type="match status" value="1"/>
</dbReference>
<gene>
    <name evidence="2" type="ORF">ACFL6M_07685</name>
</gene>
<dbReference type="Gene3D" id="3.90.1580.10">
    <property type="entry name" value="paralog of FGE (formylglycine-generating enzyme)"/>
    <property type="match status" value="1"/>
</dbReference>
<dbReference type="InterPro" id="IPR042095">
    <property type="entry name" value="SUMF_sf"/>
</dbReference>
<reference evidence="2 3" key="1">
    <citation type="submission" date="2024-09" db="EMBL/GenBank/DDBJ databases">
        <authorList>
            <person name="D'Angelo T."/>
        </authorList>
    </citation>
    <scope>NUCLEOTIDE SEQUENCE [LARGE SCALE GENOMIC DNA]</scope>
    <source>
        <strain evidence="2">SAG AM-320-E07</strain>
    </source>
</reference>